<accession>A0A2U1AP16</accession>
<sequence length="197" mass="22210">MKRRVRNTVINQHDHLPVHAGSDRFPENAGIFVRDRKCRNPHDRIRFRTVAAALSLAGFLPLISGAPPTEPERVRCAGAAAQVPLRSRPQRLPSGFHGLRLERHTLHRSGLHHLHLTGKTRGSAMKNISVNLFRQVLSLMSEQEFEEIILKHGGSKHLQSFDSRPHFVPLVFLPTFRGSQRSGGFTSFRLILSNTAR</sequence>
<dbReference type="Proteomes" id="UP000245959">
    <property type="component" value="Unassembled WGS sequence"/>
</dbReference>
<gene>
    <name evidence="1" type="ORF">C8D82_12854</name>
</gene>
<protein>
    <submittedName>
        <fullName evidence="1">Uncharacterized protein DUF4372</fullName>
    </submittedName>
</protein>
<dbReference type="OrthoDB" id="368860at2"/>
<evidence type="ECO:0000313" key="1">
    <source>
        <dbReference type="EMBL" id="PVY38154.1"/>
    </source>
</evidence>
<keyword evidence="2" id="KW-1185">Reference proteome</keyword>
<evidence type="ECO:0000313" key="2">
    <source>
        <dbReference type="Proteomes" id="UP000245959"/>
    </source>
</evidence>
<reference evidence="1 2" key="1">
    <citation type="submission" date="2018-04" db="EMBL/GenBank/DDBJ databases">
        <title>Genomic Encyclopedia of Type Strains, Phase IV (KMG-IV): sequencing the most valuable type-strain genomes for metagenomic binning, comparative biology and taxonomic classification.</title>
        <authorList>
            <person name="Goeker M."/>
        </authorList>
    </citation>
    <scope>NUCLEOTIDE SEQUENCE [LARGE SCALE GENOMIC DNA]</scope>
    <source>
        <strain evidence="1 2">DSM 14823</strain>
    </source>
</reference>
<dbReference type="EMBL" id="QEKH01000028">
    <property type="protein sequence ID" value="PVY38154.1"/>
    <property type="molecule type" value="Genomic_DNA"/>
</dbReference>
<organism evidence="1 2">
    <name type="scientific">Victivallis vadensis</name>
    <dbReference type="NCBI Taxonomy" id="172901"/>
    <lineage>
        <taxon>Bacteria</taxon>
        <taxon>Pseudomonadati</taxon>
        <taxon>Lentisphaerota</taxon>
        <taxon>Lentisphaeria</taxon>
        <taxon>Victivallales</taxon>
        <taxon>Victivallaceae</taxon>
        <taxon>Victivallis</taxon>
    </lineage>
</organism>
<comment type="caution">
    <text evidence="1">The sequence shown here is derived from an EMBL/GenBank/DDBJ whole genome shotgun (WGS) entry which is preliminary data.</text>
</comment>
<proteinExistence type="predicted"/>
<name>A0A2U1AP16_9BACT</name>
<dbReference type="AlphaFoldDB" id="A0A2U1AP16"/>